<gene>
    <name evidence="4" type="ORF">EV652_118147</name>
</gene>
<evidence type="ECO:0000256" key="3">
    <source>
        <dbReference type="SAM" id="SignalP"/>
    </source>
</evidence>
<evidence type="ECO:0008006" key="6">
    <source>
        <dbReference type="Google" id="ProtNLM"/>
    </source>
</evidence>
<keyword evidence="3" id="KW-0732">Signal</keyword>
<keyword evidence="2" id="KW-0964">Secreted</keyword>
<dbReference type="Gene3D" id="2.150.10.10">
    <property type="entry name" value="Serralysin-like metalloprotease, C-terminal"/>
    <property type="match status" value="1"/>
</dbReference>
<evidence type="ECO:0000313" key="4">
    <source>
        <dbReference type="EMBL" id="TCO17319.1"/>
    </source>
</evidence>
<feature type="signal peptide" evidence="3">
    <location>
        <begin position="1"/>
        <end position="34"/>
    </location>
</feature>
<dbReference type="InterPro" id="IPR001343">
    <property type="entry name" value="Hemolysn_Ca-bd"/>
</dbReference>
<dbReference type="PANTHER" id="PTHR38340:SF1">
    <property type="entry name" value="S-LAYER PROTEIN"/>
    <property type="match status" value="1"/>
</dbReference>
<sequence>MSRGTRRFRRGLSAAAVAAVAAGIALSLTGTASAAPDRRVVIDTGQLIVTGTNRADEIDLRVPAADTTVLEVEFGDGTTRTVKRSDFSQIQVNSRNGNDVVRIDYGAEVQPATIVDTGNGNDTVSGGSGNELFRTGNGNDSVDGNRGTDTALLGNGTDSFTWDPGDGSDVIKGGRGQDTMVFNGSAVAERFVASANGPQLRFTRDVGNIVMDTDELERVKLNALGGADTATVGDLRRTDVRRVDIDLGAQLNTRGGDSAVDSVTVTGTNGKDRIKVSGSDGNVRVSGLSADVRLKDAEPTDTLTIDTLATRDRVSTGRLAPNTINLSIL</sequence>
<comment type="subcellular location">
    <subcellularLocation>
        <location evidence="1">Secreted</location>
    </subcellularLocation>
</comment>
<keyword evidence="5" id="KW-1185">Reference proteome</keyword>
<reference evidence="4 5" key="1">
    <citation type="journal article" date="2015" name="Stand. Genomic Sci.">
        <title>Genomic Encyclopedia of Bacterial and Archaeal Type Strains, Phase III: the genomes of soil and plant-associated and newly described type strains.</title>
        <authorList>
            <person name="Whitman W.B."/>
            <person name="Woyke T."/>
            <person name="Klenk H.P."/>
            <person name="Zhou Y."/>
            <person name="Lilburn T.G."/>
            <person name="Beck B.J."/>
            <person name="De Vos P."/>
            <person name="Vandamme P."/>
            <person name="Eisen J.A."/>
            <person name="Garrity G."/>
            <person name="Hugenholtz P."/>
            <person name="Kyrpides N.C."/>
        </authorList>
    </citation>
    <scope>NUCLEOTIDE SEQUENCE [LARGE SCALE GENOMIC DNA]</scope>
    <source>
        <strain evidence="4 5">VKM Ac-2572</strain>
    </source>
</reference>
<accession>A0A4R2GZT4</accession>
<dbReference type="PROSITE" id="PS51318">
    <property type="entry name" value="TAT"/>
    <property type="match status" value="1"/>
</dbReference>
<name>A0A4R2GZT4_9ACTN</name>
<organism evidence="4 5">
    <name type="scientific">Kribbella steppae</name>
    <dbReference type="NCBI Taxonomy" id="2512223"/>
    <lineage>
        <taxon>Bacteria</taxon>
        <taxon>Bacillati</taxon>
        <taxon>Actinomycetota</taxon>
        <taxon>Actinomycetes</taxon>
        <taxon>Propionibacteriales</taxon>
        <taxon>Kribbellaceae</taxon>
        <taxon>Kribbella</taxon>
    </lineage>
</organism>
<evidence type="ECO:0000256" key="2">
    <source>
        <dbReference type="ARBA" id="ARBA00022525"/>
    </source>
</evidence>
<dbReference type="Proteomes" id="UP000294508">
    <property type="component" value="Unassembled WGS sequence"/>
</dbReference>
<feature type="chain" id="PRO_5020258633" description="Hemolysin type calcium-binding protein" evidence="3">
    <location>
        <begin position="35"/>
        <end position="329"/>
    </location>
</feature>
<dbReference type="SUPFAM" id="SSF51120">
    <property type="entry name" value="beta-Roll"/>
    <property type="match status" value="1"/>
</dbReference>
<proteinExistence type="predicted"/>
<dbReference type="AlphaFoldDB" id="A0A4R2GZT4"/>
<dbReference type="EMBL" id="SLWN01000018">
    <property type="protein sequence ID" value="TCO17319.1"/>
    <property type="molecule type" value="Genomic_DNA"/>
</dbReference>
<dbReference type="InterPro" id="IPR006311">
    <property type="entry name" value="TAT_signal"/>
</dbReference>
<evidence type="ECO:0000313" key="5">
    <source>
        <dbReference type="Proteomes" id="UP000294508"/>
    </source>
</evidence>
<dbReference type="InterPro" id="IPR050557">
    <property type="entry name" value="RTX_toxin/Mannuronan_C5-epim"/>
</dbReference>
<dbReference type="PRINTS" id="PR00313">
    <property type="entry name" value="CABNDNGRPT"/>
</dbReference>
<evidence type="ECO:0000256" key="1">
    <source>
        <dbReference type="ARBA" id="ARBA00004613"/>
    </source>
</evidence>
<dbReference type="Pfam" id="PF00353">
    <property type="entry name" value="HemolysinCabind"/>
    <property type="match status" value="2"/>
</dbReference>
<dbReference type="PANTHER" id="PTHR38340">
    <property type="entry name" value="S-LAYER PROTEIN"/>
    <property type="match status" value="1"/>
</dbReference>
<dbReference type="InterPro" id="IPR011049">
    <property type="entry name" value="Serralysin-like_metalloprot_C"/>
</dbReference>
<dbReference type="RefSeq" id="WP_132214873.1">
    <property type="nucleotide sequence ID" value="NZ_SLWN01000018.1"/>
</dbReference>
<dbReference type="OrthoDB" id="7315305at2"/>
<comment type="caution">
    <text evidence="4">The sequence shown here is derived from an EMBL/GenBank/DDBJ whole genome shotgun (WGS) entry which is preliminary data.</text>
</comment>
<protein>
    <recommendedName>
        <fullName evidence="6">Hemolysin type calcium-binding protein</fullName>
    </recommendedName>
</protein>